<evidence type="ECO:0000259" key="15">
    <source>
        <dbReference type="PROSITE" id="PS50109"/>
    </source>
</evidence>
<comment type="subcellular location">
    <subcellularLocation>
        <location evidence="2">Cell membrane</location>
        <topology evidence="2">Multi-pass membrane protein</topology>
    </subcellularLocation>
</comment>
<organism evidence="17 18">
    <name type="scientific">Anoxybacteroides voinovskiense</name>
    <dbReference type="NCBI Taxonomy" id="230470"/>
    <lineage>
        <taxon>Bacteria</taxon>
        <taxon>Bacillati</taxon>
        <taxon>Bacillota</taxon>
        <taxon>Bacilli</taxon>
        <taxon>Bacillales</taxon>
        <taxon>Anoxybacillaceae</taxon>
        <taxon>Anoxybacteroides</taxon>
    </lineage>
</organism>
<comment type="catalytic activity">
    <reaction evidence="1">
        <text>ATP + protein L-histidine = ADP + protein N-phospho-L-histidine.</text>
        <dbReference type="EC" id="2.7.13.3"/>
    </reaction>
</comment>
<dbReference type="Pfam" id="PF18698">
    <property type="entry name" value="HisK_sensor"/>
    <property type="match status" value="1"/>
</dbReference>
<keyword evidence="11 14" id="KW-1133">Transmembrane helix</keyword>
<dbReference type="Gene3D" id="3.30.565.10">
    <property type="entry name" value="Histidine kinase-like ATPase, C-terminal domain"/>
    <property type="match status" value="1"/>
</dbReference>
<dbReference type="PANTHER" id="PTHR42878">
    <property type="entry name" value="TWO-COMPONENT HISTIDINE KINASE"/>
    <property type="match status" value="1"/>
</dbReference>
<dbReference type="InterPro" id="IPR003660">
    <property type="entry name" value="HAMP_dom"/>
</dbReference>
<keyword evidence="4" id="KW-1003">Cell membrane</keyword>
<keyword evidence="10" id="KW-0067">ATP-binding</keyword>
<dbReference type="GO" id="GO:0000155">
    <property type="term" value="F:phosphorelay sensor kinase activity"/>
    <property type="evidence" value="ECO:0007669"/>
    <property type="project" value="InterPro"/>
</dbReference>
<evidence type="ECO:0000256" key="5">
    <source>
        <dbReference type="ARBA" id="ARBA00022553"/>
    </source>
</evidence>
<dbReference type="GO" id="GO:0007234">
    <property type="term" value="P:osmosensory signaling via phosphorelay pathway"/>
    <property type="evidence" value="ECO:0007669"/>
    <property type="project" value="TreeGrafter"/>
</dbReference>
<keyword evidence="6 17" id="KW-0808">Transferase</keyword>
<evidence type="ECO:0000256" key="9">
    <source>
        <dbReference type="ARBA" id="ARBA00022777"/>
    </source>
</evidence>
<reference evidence="17 18" key="1">
    <citation type="submission" date="2020-08" db="EMBL/GenBank/DDBJ databases">
        <title>Genomic Encyclopedia of Type Strains, Phase IV (KMG-IV): sequencing the most valuable type-strain genomes for metagenomic binning, comparative biology and taxonomic classification.</title>
        <authorList>
            <person name="Goeker M."/>
        </authorList>
    </citation>
    <scope>NUCLEOTIDE SEQUENCE [LARGE SCALE GENOMIC DNA]</scope>
    <source>
        <strain evidence="17 18">DSM 17075</strain>
    </source>
</reference>
<evidence type="ECO:0000259" key="16">
    <source>
        <dbReference type="PROSITE" id="PS50885"/>
    </source>
</evidence>
<dbReference type="InterPro" id="IPR003594">
    <property type="entry name" value="HATPase_dom"/>
</dbReference>
<evidence type="ECO:0000256" key="14">
    <source>
        <dbReference type="SAM" id="Phobius"/>
    </source>
</evidence>
<dbReference type="InterPro" id="IPR050351">
    <property type="entry name" value="BphY/WalK/GraS-like"/>
</dbReference>
<evidence type="ECO:0000256" key="2">
    <source>
        <dbReference type="ARBA" id="ARBA00004651"/>
    </source>
</evidence>
<evidence type="ECO:0000313" key="17">
    <source>
        <dbReference type="EMBL" id="MBB4073062.1"/>
    </source>
</evidence>
<dbReference type="Gene3D" id="6.10.340.10">
    <property type="match status" value="1"/>
</dbReference>
<evidence type="ECO:0000256" key="13">
    <source>
        <dbReference type="ARBA" id="ARBA00023136"/>
    </source>
</evidence>
<dbReference type="PROSITE" id="PS50109">
    <property type="entry name" value="HIS_KIN"/>
    <property type="match status" value="1"/>
</dbReference>
<feature type="transmembrane region" description="Helical" evidence="14">
    <location>
        <begin position="12"/>
        <end position="35"/>
    </location>
</feature>
<dbReference type="InterPro" id="IPR005467">
    <property type="entry name" value="His_kinase_dom"/>
</dbReference>
<feature type="transmembrane region" description="Helical" evidence="14">
    <location>
        <begin position="175"/>
        <end position="196"/>
    </location>
</feature>
<dbReference type="GO" id="GO:0000156">
    <property type="term" value="F:phosphorelay response regulator activity"/>
    <property type="evidence" value="ECO:0007669"/>
    <property type="project" value="TreeGrafter"/>
</dbReference>
<dbReference type="EC" id="2.7.13.3" evidence="3"/>
<gene>
    <name evidence="17" type="ORF">GGR02_000823</name>
</gene>
<evidence type="ECO:0000256" key="7">
    <source>
        <dbReference type="ARBA" id="ARBA00022692"/>
    </source>
</evidence>
<comment type="caution">
    <text evidence="17">The sequence shown here is derived from an EMBL/GenBank/DDBJ whole genome shotgun (WGS) entry which is preliminary data.</text>
</comment>
<evidence type="ECO:0000256" key="10">
    <source>
        <dbReference type="ARBA" id="ARBA00022840"/>
    </source>
</evidence>
<evidence type="ECO:0000256" key="12">
    <source>
        <dbReference type="ARBA" id="ARBA00023012"/>
    </source>
</evidence>
<dbReference type="InterPro" id="IPR013767">
    <property type="entry name" value="PAS_fold"/>
</dbReference>
<dbReference type="PROSITE" id="PS50885">
    <property type="entry name" value="HAMP"/>
    <property type="match status" value="1"/>
</dbReference>
<keyword evidence="18" id="KW-1185">Reference proteome</keyword>
<evidence type="ECO:0000256" key="4">
    <source>
        <dbReference type="ARBA" id="ARBA00022475"/>
    </source>
</evidence>
<dbReference type="SUPFAM" id="SSF47384">
    <property type="entry name" value="Homodimeric domain of signal transducing histidine kinase"/>
    <property type="match status" value="1"/>
</dbReference>
<accession>A0A840DNK0</accession>
<evidence type="ECO:0000256" key="3">
    <source>
        <dbReference type="ARBA" id="ARBA00012438"/>
    </source>
</evidence>
<dbReference type="GO" id="GO:0030295">
    <property type="term" value="F:protein kinase activator activity"/>
    <property type="evidence" value="ECO:0007669"/>
    <property type="project" value="TreeGrafter"/>
</dbReference>
<dbReference type="SMART" id="SM00304">
    <property type="entry name" value="HAMP"/>
    <property type="match status" value="1"/>
</dbReference>
<dbReference type="SUPFAM" id="SSF158472">
    <property type="entry name" value="HAMP domain-like"/>
    <property type="match status" value="1"/>
</dbReference>
<dbReference type="FunFam" id="1.10.287.130:FF:000001">
    <property type="entry name" value="Two-component sensor histidine kinase"/>
    <property type="match status" value="1"/>
</dbReference>
<keyword evidence="12" id="KW-0902">Two-component regulatory system</keyword>
<dbReference type="FunFam" id="3.30.565.10:FF:000006">
    <property type="entry name" value="Sensor histidine kinase WalK"/>
    <property type="match status" value="1"/>
</dbReference>
<dbReference type="SUPFAM" id="SSF55874">
    <property type="entry name" value="ATPase domain of HSP90 chaperone/DNA topoisomerase II/histidine kinase"/>
    <property type="match status" value="1"/>
</dbReference>
<dbReference type="PRINTS" id="PR00344">
    <property type="entry name" value="BCTRLSENSOR"/>
</dbReference>
<dbReference type="Proteomes" id="UP000559598">
    <property type="component" value="Unassembled WGS sequence"/>
</dbReference>
<proteinExistence type="predicted"/>
<name>A0A840DNK0_9BACL</name>
<sequence>MMQFWRSVVGKLWATILLLVSCVLIVLTMLLLKFFETYHVQEAEKELTQLAVKVADVMHERQDEALARSIASSLVGDSTKAMIMFDKTHYWYLPSHSKQQDVPLSLIESDDVLKQAFTKQVKKKMYLPTMQTSDGSSQWLIVGVPLETASGKQGAVFVFQSLKAVEDTTQQTTKFIFLAAFIAIVLTTIFAFFLSTRITAPLRKMRQAAFEVARGKFDTKVPILTHDEIGELAMAFNQMGRRLQFNMNALNQEKEQLASILSSMADGVITFNRDGEILITNPPAERFLQAWYFEQGNEREAMEALPPQVTDLFSRVVNEEKGQSMELTLQGRTWVILMTPLYSQTTVRGAVAVLRDMTEERRLDKLRKDFVANVSHELRTPIAMLQGYSEAIIDDIAATDEEKKEMAKVIYDESLRMGRLVNDLLDLARMEAGHITLNLEKVELRPYIERVIRKFQGLAKEKGVDLAAEFRSEAEVVIDPDRIEQVLTNLIDNALRHTDEHGSVKVMVERSGETVVIHVQDSGSGIPEDDLPFVFERFYKADKARTRGRSGTGLGLAIAKNIVEAHKGTITVHSKLGEGTTFTFTLPQSNHS</sequence>
<dbReference type="Pfam" id="PF00989">
    <property type="entry name" value="PAS"/>
    <property type="match status" value="1"/>
</dbReference>
<dbReference type="InterPro" id="IPR003661">
    <property type="entry name" value="HisK_dim/P_dom"/>
</dbReference>
<dbReference type="AlphaFoldDB" id="A0A840DNK0"/>
<evidence type="ECO:0000256" key="11">
    <source>
        <dbReference type="ARBA" id="ARBA00022989"/>
    </source>
</evidence>
<dbReference type="EMBL" id="JACIDE010000004">
    <property type="protein sequence ID" value="MBB4073062.1"/>
    <property type="molecule type" value="Genomic_DNA"/>
</dbReference>
<evidence type="ECO:0000256" key="6">
    <source>
        <dbReference type="ARBA" id="ARBA00022679"/>
    </source>
</evidence>
<dbReference type="Pfam" id="PF00672">
    <property type="entry name" value="HAMP"/>
    <property type="match status" value="1"/>
</dbReference>
<dbReference type="PANTHER" id="PTHR42878:SF3">
    <property type="entry name" value="HISTIDINE PROTEIN KINASE SAES"/>
    <property type="match status" value="1"/>
</dbReference>
<evidence type="ECO:0000256" key="8">
    <source>
        <dbReference type="ARBA" id="ARBA00022741"/>
    </source>
</evidence>
<dbReference type="InterPro" id="IPR041328">
    <property type="entry name" value="HisK_sensor"/>
</dbReference>
<feature type="domain" description="HAMP" evidence="16">
    <location>
        <begin position="196"/>
        <end position="248"/>
    </location>
</feature>
<dbReference type="SMART" id="SM00387">
    <property type="entry name" value="HATPase_c"/>
    <property type="match status" value="1"/>
</dbReference>
<dbReference type="SMART" id="SM00388">
    <property type="entry name" value="HisKA"/>
    <property type="match status" value="1"/>
</dbReference>
<keyword evidence="7 14" id="KW-0812">Transmembrane</keyword>
<dbReference type="CDD" id="cd06225">
    <property type="entry name" value="HAMP"/>
    <property type="match status" value="1"/>
</dbReference>
<dbReference type="GO" id="GO:0005524">
    <property type="term" value="F:ATP binding"/>
    <property type="evidence" value="ECO:0007669"/>
    <property type="project" value="UniProtKB-KW"/>
</dbReference>
<dbReference type="CDD" id="cd00082">
    <property type="entry name" value="HisKA"/>
    <property type="match status" value="1"/>
</dbReference>
<dbReference type="FunFam" id="3.30.450.20:FF:000098">
    <property type="entry name" value="Sensor histidine kinase ResE"/>
    <property type="match status" value="1"/>
</dbReference>
<dbReference type="Pfam" id="PF02518">
    <property type="entry name" value="HATPase_c"/>
    <property type="match status" value="1"/>
</dbReference>
<dbReference type="Gene3D" id="3.30.450.20">
    <property type="entry name" value="PAS domain"/>
    <property type="match status" value="1"/>
</dbReference>
<dbReference type="InterPro" id="IPR000014">
    <property type="entry name" value="PAS"/>
</dbReference>
<evidence type="ECO:0000256" key="1">
    <source>
        <dbReference type="ARBA" id="ARBA00000085"/>
    </source>
</evidence>
<keyword evidence="5" id="KW-0597">Phosphoprotein</keyword>
<dbReference type="InterPro" id="IPR036097">
    <property type="entry name" value="HisK_dim/P_sf"/>
</dbReference>
<keyword evidence="13 14" id="KW-0472">Membrane</keyword>
<dbReference type="InterPro" id="IPR035965">
    <property type="entry name" value="PAS-like_dom_sf"/>
</dbReference>
<dbReference type="SMART" id="SM00091">
    <property type="entry name" value="PAS"/>
    <property type="match status" value="1"/>
</dbReference>
<dbReference type="InterPro" id="IPR004358">
    <property type="entry name" value="Sig_transdc_His_kin-like_C"/>
</dbReference>
<dbReference type="GO" id="GO:0005886">
    <property type="term" value="C:plasma membrane"/>
    <property type="evidence" value="ECO:0007669"/>
    <property type="project" value="UniProtKB-SubCell"/>
</dbReference>
<protein>
    <recommendedName>
        <fullName evidence="3">histidine kinase</fullName>
        <ecNumber evidence="3">2.7.13.3</ecNumber>
    </recommendedName>
</protein>
<evidence type="ECO:0000313" key="18">
    <source>
        <dbReference type="Proteomes" id="UP000559598"/>
    </source>
</evidence>
<dbReference type="SUPFAM" id="SSF55785">
    <property type="entry name" value="PYP-like sensor domain (PAS domain)"/>
    <property type="match status" value="1"/>
</dbReference>
<feature type="domain" description="Histidine kinase" evidence="15">
    <location>
        <begin position="373"/>
        <end position="590"/>
    </location>
</feature>
<dbReference type="Pfam" id="PF00512">
    <property type="entry name" value="HisKA"/>
    <property type="match status" value="1"/>
</dbReference>
<keyword evidence="8" id="KW-0547">Nucleotide-binding</keyword>
<keyword evidence="9 17" id="KW-0418">Kinase</keyword>
<dbReference type="GO" id="GO:0006355">
    <property type="term" value="P:regulation of DNA-templated transcription"/>
    <property type="evidence" value="ECO:0007669"/>
    <property type="project" value="InterPro"/>
</dbReference>
<dbReference type="CDD" id="cd00075">
    <property type="entry name" value="HATPase"/>
    <property type="match status" value="1"/>
</dbReference>
<dbReference type="Gene3D" id="1.10.287.130">
    <property type="match status" value="1"/>
</dbReference>
<dbReference type="InterPro" id="IPR036890">
    <property type="entry name" value="HATPase_C_sf"/>
</dbReference>
<dbReference type="PROSITE" id="PS51257">
    <property type="entry name" value="PROKAR_LIPOPROTEIN"/>
    <property type="match status" value="1"/>
</dbReference>